<protein>
    <recommendedName>
        <fullName evidence="5">ATP-binding protein</fullName>
    </recommendedName>
</protein>
<feature type="region of interest" description="Disordered" evidence="1">
    <location>
        <begin position="79"/>
        <end position="100"/>
    </location>
</feature>
<gene>
    <name evidence="3" type="ORF">OG469_24870</name>
</gene>
<sequence>MKQATLKVAGVAALGVAMAAAAAGTASAAPAATGGLGTPVGALTNPALTGAATNAVSSLPGGDRVASTVGTLAPSAGQAVPAAADAAPAPRAGLPAVPGLSSTPVGGLTGALGGAGLPGLGG</sequence>
<accession>A0ABZ1WC85</accession>
<reference evidence="3 4" key="1">
    <citation type="submission" date="2022-10" db="EMBL/GenBank/DDBJ databases">
        <title>The complete genomes of actinobacterial strains from the NBC collection.</title>
        <authorList>
            <person name="Joergensen T.S."/>
            <person name="Alvarez Arevalo M."/>
            <person name="Sterndorff E.B."/>
            <person name="Faurdal D."/>
            <person name="Vuksanovic O."/>
            <person name="Mourched A.-S."/>
            <person name="Charusanti P."/>
            <person name="Shaw S."/>
            <person name="Blin K."/>
            <person name="Weber T."/>
        </authorList>
    </citation>
    <scope>NUCLEOTIDE SEQUENCE [LARGE SCALE GENOMIC DNA]</scope>
    <source>
        <strain evidence="3 4">NBC_01247</strain>
    </source>
</reference>
<evidence type="ECO:0008006" key="5">
    <source>
        <dbReference type="Google" id="ProtNLM"/>
    </source>
</evidence>
<feature type="signal peptide" evidence="2">
    <location>
        <begin position="1"/>
        <end position="28"/>
    </location>
</feature>
<feature type="chain" id="PRO_5047078390" description="ATP-binding protein" evidence="2">
    <location>
        <begin position="29"/>
        <end position="122"/>
    </location>
</feature>
<name>A0ABZ1WC85_9ACTN</name>
<evidence type="ECO:0000313" key="3">
    <source>
        <dbReference type="EMBL" id="WUS58461.1"/>
    </source>
</evidence>
<organism evidence="3 4">
    <name type="scientific">Kitasatospora herbaricolor</name>
    <dbReference type="NCBI Taxonomy" id="68217"/>
    <lineage>
        <taxon>Bacteria</taxon>
        <taxon>Bacillati</taxon>
        <taxon>Actinomycetota</taxon>
        <taxon>Actinomycetes</taxon>
        <taxon>Kitasatosporales</taxon>
        <taxon>Streptomycetaceae</taxon>
        <taxon>Kitasatospora</taxon>
    </lineage>
</organism>
<proteinExistence type="predicted"/>
<evidence type="ECO:0000256" key="2">
    <source>
        <dbReference type="SAM" id="SignalP"/>
    </source>
</evidence>
<keyword evidence="2" id="KW-0732">Signal</keyword>
<dbReference type="RefSeq" id="WP_329495338.1">
    <property type="nucleotide sequence ID" value="NZ_CP108460.1"/>
</dbReference>
<keyword evidence="4" id="KW-1185">Reference proteome</keyword>
<dbReference type="EMBL" id="CP108482">
    <property type="protein sequence ID" value="WUS58461.1"/>
    <property type="molecule type" value="Genomic_DNA"/>
</dbReference>
<evidence type="ECO:0000313" key="4">
    <source>
        <dbReference type="Proteomes" id="UP001432014"/>
    </source>
</evidence>
<dbReference type="Proteomes" id="UP001432014">
    <property type="component" value="Chromosome"/>
</dbReference>
<evidence type="ECO:0000256" key="1">
    <source>
        <dbReference type="SAM" id="MobiDB-lite"/>
    </source>
</evidence>